<proteinExistence type="predicted"/>
<gene>
    <name evidence="1" type="ORF">EUGRSUZ_F01764</name>
</gene>
<sequence length="76" mass="8452">MEDSMGRCRAARWRVAGNQGSRALGLLSGPVRTPPTNSRPCEWWTTSESLGTSRMQGLREGLGSWLYDNYGYLGDQ</sequence>
<dbReference type="InParanoid" id="A0A059BPY0"/>
<protein>
    <submittedName>
        <fullName evidence="1">Uncharacterized protein</fullName>
    </submittedName>
</protein>
<dbReference type="Gramene" id="KCW68079">
    <property type="protein sequence ID" value="KCW68079"/>
    <property type="gene ID" value="EUGRSUZ_F01764"/>
</dbReference>
<reference evidence="1" key="1">
    <citation type="submission" date="2013-07" db="EMBL/GenBank/DDBJ databases">
        <title>The genome of Eucalyptus grandis.</title>
        <authorList>
            <person name="Schmutz J."/>
            <person name="Hayes R."/>
            <person name="Myburg A."/>
            <person name="Tuskan G."/>
            <person name="Grattapaglia D."/>
            <person name="Rokhsar D.S."/>
        </authorList>
    </citation>
    <scope>NUCLEOTIDE SEQUENCE</scope>
    <source>
        <tissue evidence="1">Leaf extractions</tissue>
    </source>
</reference>
<evidence type="ECO:0000313" key="1">
    <source>
        <dbReference type="EMBL" id="KCW68079.1"/>
    </source>
</evidence>
<name>A0A059BPY0_EUCGR</name>
<dbReference type="EMBL" id="KK198758">
    <property type="protein sequence ID" value="KCW68079.1"/>
    <property type="molecule type" value="Genomic_DNA"/>
</dbReference>
<accession>A0A059BPY0</accession>
<dbReference type="AlphaFoldDB" id="A0A059BPY0"/>
<organism evidence="1">
    <name type="scientific">Eucalyptus grandis</name>
    <name type="common">Flooded gum</name>
    <dbReference type="NCBI Taxonomy" id="71139"/>
    <lineage>
        <taxon>Eukaryota</taxon>
        <taxon>Viridiplantae</taxon>
        <taxon>Streptophyta</taxon>
        <taxon>Embryophyta</taxon>
        <taxon>Tracheophyta</taxon>
        <taxon>Spermatophyta</taxon>
        <taxon>Magnoliopsida</taxon>
        <taxon>eudicotyledons</taxon>
        <taxon>Gunneridae</taxon>
        <taxon>Pentapetalae</taxon>
        <taxon>rosids</taxon>
        <taxon>malvids</taxon>
        <taxon>Myrtales</taxon>
        <taxon>Myrtaceae</taxon>
        <taxon>Myrtoideae</taxon>
        <taxon>Eucalypteae</taxon>
        <taxon>Eucalyptus</taxon>
    </lineage>
</organism>